<dbReference type="RefSeq" id="WP_058962997.1">
    <property type="nucleotide sequence ID" value="NZ_CABKVM010000012.1"/>
</dbReference>
<organism evidence="4 5">
    <name type="scientific">Allofournierella massiliensis</name>
    <dbReference type="NCBI Taxonomy" id="1650663"/>
    <lineage>
        <taxon>Bacteria</taxon>
        <taxon>Bacillati</taxon>
        <taxon>Bacillota</taxon>
        <taxon>Clostridia</taxon>
        <taxon>Eubacteriales</taxon>
        <taxon>Oscillospiraceae</taxon>
        <taxon>Allofournierella</taxon>
    </lineage>
</organism>
<dbReference type="Pfam" id="PF19568">
    <property type="entry name" value="Spore_III_AA"/>
    <property type="match status" value="1"/>
</dbReference>
<dbReference type="SMART" id="SM00382">
    <property type="entry name" value="AAA"/>
    <property type="match status" value="1"/>
</dbReference>
<evidence type="ECO:0000256" key="2">
    <source>
        <dbReference type="ARBA" id="ARBA00022840"/>
    </source>
</evidence>
<dbReference type="SUPFAM" id="SSF52540">
    <property type="entry name" value="P-loop containing nucleoside triphosphate hydrolases"/>
    <property type="match status" value="1"/>
</dbReference>
<dbReference type="PANTHER" id="PTHR20953:SF3">
    <property type="entry name" value="P-LOOP CONTAINING NUCLEOSIDE TRIPHOSPHATE HYDROLASES SUPERFAMILY PROTEIN"/>
    <property type="match status" value="1"/>
</dbReference>
<sequence>MKMDEYYSAIQRLPAQVREALAQLPPAFAAQVHEIRLRSERPIVFSTPNGPVLASNLLPKYAAALRLSAHDLQECFYSLCEKSVHSYERQLSQGFFTIPGGHRVGVAGIFHQTDNGQNSFQVITSLNLRIARMIFVSLPDSLQVCLSDCFHGLILAGPPGSGKTTLLRSIVKAISDRGKKVAVIDERQELWPCDPWGHSAQVPLNCDVLSNCPKSFGIETAVRCLGPQIVVCDELGSGKEFRQLEQGIRSGVSFICSVHAANVDELEARLEQSRTRLRTLFSACAFLYGSQSAGTIRETIVL</sequence>
<evidence type="ECO:0000313" key="5">
    <source>
        <dbReference type="Proteomes" id="UP000295184"/>
    </source>
</evidence>
<accession>A0A4R1R0G6</accession>
<dbReference type="Gene3D" id="3.40.50.300">
    <property type="entry name" value="P-loop containing nucleotide triphosphate hydrolases"/>
    <property type="match status" value="1"/>
</dbReference>
<name>A0A4R1R0G6_9FIRM</name>
<dbReference type="InterPro" id="IPR027417">
    <property type="entry name" value="P-loop_NTPase"/>
</dbReference>
<dbReference type="InterPro" id="IPR003593">
    <property type="entry name" value="AAA+_ATPase"/>
</dbReference>
<evidence type="ECO:0000256" key="1">
    <source>
        <dbReference type="ARBA" id="ARBA00022741"/>
    </source>
</evidence>
<dbReference type="PANTHER" id="PTHR20953">
    <property type="entry name" value="KINASE-RELATED"/>
    <property type="match status" value="1"/>
</dbReference>
<keyword evidence="1" id="KW-0547">Nucleotide-binding</keyword>
<gene>
    <name evidence="4" type="ORF">EDD77_107128</name>
</gene>
<keyword evidence="2" id="KW-0067">ATP-binding</keyword>
<dbReference type="EMBL" id="SLUM01000007">
    <property type="protein sequence ID" value="TCL58766.1"/>
    <property type="molecule type" value="Genomic_DNA"/>
</dbReference>
<dbReference type="InterPro" id="IPR045735">
    <property type="entry name" value="Spore_III_AA_AAA+_ATPase"/>
</dbReference>
<reference evidence="4 5" key="1">
    <citation type="submission" date="2019-03" db="EMBL/GenBank/DDBJ databases">
        <title>Genomic Encyclopedia of Type Strains, Phase IV (KMG-IV): sequencing the most valuable type-strain genomes for metagenomic binning, comparative biology and taxonomic classification.</title>
        <authorList>
            <person name="Goeker M."/>
        </authorList>
    </citation>
    <scope>NUCLEOTIDE SEQUENCE [LARGE SCALE GENOMIC DNA]</scope>
    <source>
        <strain evidence="4 5">DSM 100451</strain>
    </source>
</reference>
<dbReference type="Proteomes" id="UP000295184">
    <property type="component" value="Unassembled WGS sequence"/>
</dbReference>
<dbReference type="AlphaFoldDB" id="A0A4R1R0G6"/>
<dbReference type="STRING" id="1650663.GCA_001486665_00484"/>
<evidence type="ECO:0000313" key="4">
    <source>
        <dbReference type="EMBL" id="TCL58766.1"/>
    </source>
</evidence>
<comment type="caution">
    <text evidence="4">The sequence shown here is derived from an EMBL/GenBank/DDBJ whole genome shotgun (WGS) entry which is preliminary data.</text>
</comment>
<feature type="domain" description="AAA+ ATPase" evidence="3">
    <location>
        <begin position="149"/>
        <end position="285"/>
    </location>
</feature>
<protein>
    <submittedName>
        <fullName evidence="4">Stage III sporulation protein AA</fullName>
    </submittedName>
</protein>
<evidence type="ECO:0000259" key="3">
    <source>
        <dbReference type="SMART" id="SM00382"/>
    </source>
</evidence>
<dbReference type="CDD" id="cd00009">
    <property type="entry name" value="AAA"/>
    <property type="match status" value="1"/>
</dbReference>
<dbReference type="GO" id="GO:0005524">
    <property type="term" value="F:ATP binding"/>
    <property type="evidence" value="ECO:0007669"/>
    <property type="project" value="UniProtKB-KW"/>
</dbReference>
<proteinExistence type="predicted"/>
<dbReference type="OrthoDB" id="9768243at2"/>